<reference evidence="11" key="1">
    <citation type="submission" date="2024-06" db="EMBL/GenBank/DDBJ databases">
        <title>Mesorhizobium karijinii sp. nov., a symbiont of the iconic Swainsona formosa from arid Australia.</title>
        <authorList>
            <person name="Hill Y.J."/>
            <person name="Watkin E.L.J."/>
            <person name="O'Hara G.W."/>
            <person name="Terpolilli J."/>
            <person name="Tye M.L."/>
            <person name="Kohlmeier M.G."/>
        </authorList>
    </citation>
    <scope>NUCLEOTIDE SEQUENCE</scope>
    <source>
        <strain evidence="11">WSM2240</strain>
    </source>
</reference>
<feature type="domain" description="Signal transduction histidine kinase HWE region" evidence="10">
    <location>
        <begin position="132"/>
        <end position="210"/>
    </location>
</feature>
<dbReference type="InterPro" id="IPR036890">
    <property type="entry name" value="HATPase_C_sf"/>
</dbReference>
<keyword evidence="9" id="KW-0472">Membrane</keyword>
<name>A0AAU8CMI3_9HYPH</name>
<keyword evidence="9" id="KW-0812">Transmembrane</keyword>
<evidence type="ECO:0000313" key="11">
    <source>
        <dbReference type="EMBL" id="XCG47229.1"/>
    </source>
</evidence>
<dbReference type="InterPro" id="IPR011102">
    <property type="entry name" value="Sig_transdc_His_kinase_HWE"/>
</dbReference>
<proteinExistence type="predicted"/>
<keyword evidence="9" id="KW-1133">Transmembrane helix</keyword>
<organism evidence="11">
    <name type="scientific">Mesorhizobium sp. WSM2240</name>
    <dbReference type="NCBI Taxonomy" id="3228851"/>
    <lineage>
        <taxon>Bacteria</taxon>
        <taxon>Pseudomonadati</taxon>
        <taxon>Pseudomonadota</taxon>
        <taxon>Alphaproteobacteria</taxon>
        <taxon>Hyphomicrobiales</taxon>
        <taxon>Phyllobacteriaceae</taxon>
        <taxon>Mesorhizobium</taxon>
    </lineage>
</organism>
<dbReference type="SUPFAM" id="SSF55874">
    <property type="entry name" value="ATPase domain of HSP90 chaperone/DNA topoisomerase II/histidine kinase"/>
    <property type="match status" value="1"/>
</dbReference>
<dbReference type="PANTHER" id="PTHR41523:SF7">
    <property type="entry name" value="HISTIDINE KINASE"/>
    <property type="match status" value="1"/>
</dbReference>
<evidence type="ECO:0000259" key="10">
    <source>
        <dbReference type="SMART" id="SM00911"/>
    </source>
</evidence>
<dbReference type="EMBL" id="CP159253">
    <property type="protein sequence ID" value="XCG47229.1"/>
    <property type="molecule type" value="Genomic_DNA"/>
</dbReference>
<evidence type="ECO:0000256" key="2">
    <source>
        <dbReference type="ARBA" id="ARBA00012438"/>
    </source>
</evidence>
<dbReference type="RefSeq" id="WP_353645219.1">
    <property type="nucleotide sequence ID" value="NZ_CP159253.1"/>
</dbReference>
<gene>
    <name evidence="11" type="ORF">ABVK50_18285</name>
</gene>
<dbReference type="EC" id="2.7.13.3" evidence="2"/>
<sequence>MASNGFAEWQPENRQVPSVSALSSVLPENPEQPKSSVTAVGGPPSLLSVAPRALAATAAATGSAIGLFLLSRAIFQAPFDWLDLTEAILIPILVAFPIAAFIFYQADRLAMAKVALAQQARDNERQKMLINELNHRVKNTLATVTSVCAQTARGATDVELFLELFRGRLVALAGAHDVLCRQGWSKVLLGELSAQVLAPYGDRIETQGADVTLRPSAALSLSMVLHELATNAAKHGSLSGNGMVTIKWTTNGKFGLEWIESGGPAVIKNPVRIGFGSKLIKQVVERELGGTVQIEYRSEGLVCRLLVPSNSID</sequence>
<evidence type="ECO:0000256" key="5">
    <source>
        <dbReference type="ARBA" id="ARBA00022741"/>
    </source>
</evidence>
<evidence type="ECO:0000256" key="1">
    <source>
        <dbReference type="ARBA" id="ARBA00000085"/>
    </source>
</evidence>
<evidence type="ECO:0000256" key="6">
    <source>
        <dbReference type="ARBA" id="ARBA00022777"/>
    </source>
</evidence>
<feature type="transmembrane region" description="Helical" evidence="9">
    <location>
        <begin position="53"/>
        <end position="75"/>
    </location>
</feature>
<evidence type="ECO:0000256" key="4">
    <source>
        <dbReference type="ARBA" id="ARBA00022679"/>
    </source>
</evidence>
<evidence type="ECO:0000256" key="3">
    <source>
        <dbReference type="ARBA" id="ARBA00022553"/>
    </source>
</evidence>
<comment type="catalytic activity">
    <reaction evidence="1">
        <text>ATP + protein L-histidine = ADP + protein N-phospho-L-histidine.</text>
        <dbReference type="EC" id="2.7.13.3"/>
    </reaction>
</comment>
<evidence type="ECO:0000256" key="9">
    <source>
        <dbReference type="SAM" id="Phobius"/>
    </source>
</evidence>
<keyword evidence="7" id="KW-0067">ATP-binding</keyword>
<dbReference type="GO" id="GO:0005524">
    <property type="term" value="F:ATP binding"/>
    <property type="evidence" value="ECO:0007669"/>
    <property type="project" value="UniProtKB-KW"/>
</dbReference>
<dbReference type="SMART" id="SM00911">
    <property type="entry name" value="HWE_HK"/>
    <property type="match status" value="1"/>
</dbReference>
<feature type="transmembrane region" description="Helical" evidence="9">
    <location>
        <begin position="87"/>
        <end position="104"/>
    </location>
</feature>
<dbReference type="Gene3D" id="3.30.565.10">
    <property type="entry name" value="Histidine kinase-like ATPase, C-terminal domain"/>
    <property type="match status" value="1"/>
</dbReference>
<protein>
    <recommendedName>
        <fullName evidence="2">histidine kinase</fullName>
        <ecNumber evidence="2">2.7.13.3</ecNumber>
    </recommendedName>
</protein>
<keyword evidence="4 11" id="KW-0808">Transferase</keyword>
<keyword evidence="5" id="KW-0547">Nucleotide-binding</keyword>
<dbReference type="AlphaFoldDB" id="A0AAU8CMI3"/>
<evidence type="ECO:0000256" key="8">
    <source>
        <dbReference type="SAM" id="MobiDB-lite"/>
    </source>
</evidence>
<dbReference type="PANTHER" id="PTHR41523">
    <property type="entry name" value="TWO-COMPONENT SYSTEM SENSOR PROTEIN"/>
    <property type="match status" value="1"/>
</dbReference>
<accession>A0AAU8CMI3</accession>
<dbReference type="Pfam" id="PF07536">
    <property type="entry name" value="HWE_HK"/>
    <property type="match status" value="1"/>
</dbReference>
<keyword evidence="3" id="KW-0597">Phosphoprotein</keyword>
<feature type="region of interest" description="Disordered" evidence="8">
    <location>
        <begin position="20"/>
        <end position="40"/>
    </location>
</feature>
<evidence type="ECO:0000256" key="7">
    <source>
        <dbReference type="ARBA" id="ARBA00022840"/>
    </source>
</evidence>
<keyword evidence="6 11" id="KW-0418">Kinase</keyword>
<dbReference type="GO" id="GO:0004673">
    <property type="term" value="F:protein histidine kinase activity"/>
    <property type="evidence" value="ECO:0007669"/>
    <property type="project" value="UniProtKB-EC"/>
</dbReference>